<comment type="caution">
    <text evidence="1">The sequence shown here is derived from an EMBL/GenBank/DDBJ whole genome shotgun (WGS) entry which is preliminary data.</text>
</comment>
<gene>
    <name evidence="1" type="ORF">NBEOAGPD_1225</name>
</gene>
<dbReference type="RefSeq" id="WP_238301744.1">
    <property type="nucleotide sequence ID" value="NZ_BPQM01000026.1"/>
</dbReference>
<protein>
    <submittedName>
        <fullName evidence="1">Uncharacterized protein</fullName>
    </submittedName>
</protein>
<accession>A0AA37HMR4</accession>
<proteinExistence type="predicted"/>
<reference evidence="1" key="2">
    <citation type="submission" date="2021-08" db="EMBL/GenBank/DDBJ databases">
        <authorList>
            <person name="Tani A."/>
            <person name="Ola A."/>
            <person name="Ogura Y."/>
            <person name="Katsura K."/>
            <person name="Hayashi T."/>
        </authorList>
    </citation>
    <scope>NUCLEOTIDE SEQUENCE</scope>
    <source>
        <strain evidence="1">NBRC 103626</strain>
    </source>
</reference>
<dbReference type="EMBL" id="BPQM01000026">
    <property type="protein sequence ID" value="GJD78013.1"/>
    <property type="molecule type" value="Genomic_DNA"/>
</dbReference>
<evidence type="ECO:0000313" key="1">
    <source>
        <dbReference type="EMBL" id="GJD78013.1"/>
    </source>
</evidence>
<organism evidence="1 2">
    <name type="scientific">Methylobacterium gregans</name>
    <dbReference type="NCBI Taxonomy" id="374424"/>
    <lineage>
        <taxon>Bacteria</taxon>
        <taxon>Pseudomonadati</taxon>
        <taxon>Pseudomonadota</taxon>
        <taxon>Alphaproteobacteria</taxon>
        <taxon>Hyphomicrobiales</taxon>
        <taxon>Methylobacteriaceae</taxon>
        <taxon>Methylobacterium</taxon>
    </lineage>
</organism>
<sequence>MAKLMSALQVALRDELRDLSGVQRVCPVSTGLAAAAALAYPAGTEAGFLAESIEIHAAIESVLPVTATAVERAIALGAAMVLALEMRPRPISGT</sequence>
<dbReference type="Proteomes" id="UP001055108">
    <property type="component" value="Unassembled WGS sequence"/>
</dbReference>
<reference evidence="1" key="1">
    <citation type="journal article" date="2016" name="Front. Microbiol.">
        <title>Genome Sequence of the Piezophilic, Mesophilic Sulfate-Reducing Bacterium Desulfovibrio indicus J2T.</title>
        <authorList>
            <person name="Cao J."/>
            <person name="Maignien L."/>
            <person name="Shao Z."/>
            <person name="Alain K."/>
            <person name="Jebbar M."/>
        </authorList>
    </citation>
    <scope>NUCLEOTIDE SEQUENCE</scope>
    <source>
        <strain evidence="1">NBRC 103626</strain>
    </source>
</reference>
<keyword evidence="2" id="KW-1185">Reference proteome</keyword>
<name>A0AA37HMR4_9HYPH</name>
<evidence type="ECO:0000313" key="2">
    <source>
        <dbReference type="Proteomes" id="UP001055108"/>
    </source>
</evidence>
<dbReference type="AlphaFoldDB" id="A0AA37HMR4"/>